<proteinExistence type="predicted"/>
<evidence type="ECO:0000313" key="1">
    <source>
        <dbReference type="EMBL" id="MDY4299362.1"/>
    </source>
</evidence>
<evidence type="ECO:0000313" key="2">
    <source>
        <dbReference type="Proteomes" id="UP001277967"/>
    </source>
</evidence>
<keyword evidence="2" id="KW-1185">Reference proteome</keyword>
<dbReference type="EMBL" id="JAXGGE010000001">
    <property type="protein sequence ID" value="MDY4299362.1"/>
    <property type="molecule type" value="Genomic_DNA"/>
</dbReference>
<dbReference type="RefSeq" id="WP_320746380.1">
    <property type="nucleotide sequence ID" value="NZ_JAXGGE010000001.1"/>
</dbReference>
<dbReference type="Proteomes" id="UP001277967">
    <property type="component" value="Unassembled WGS sequence"/>
</dbReference>
<protein>
    <submittedName>
        <fullName evidence="1">Uncharacterized protein</fullName>
    </submittedName>
</protein>
<organism evidence="1 2">
    <name type="scientific">Pseudomonas salmasensis</name>
    <dbReference type="NCBI Taxonomy" id="2745514"/>
    <lineage>
        <taxon>Bacteria</taxon>
        <taxon>Pseudomonadati</taxon>
        <taxon>Pseudomonadota</taxon>
        <taxon>Gammaproteobacteria</taxon>
        <taxon>Pseudomonadales</taxon>
        <taxon>Pseudomonadaceae</taxon>
        <taxon>Pseudomonas</taxon>
    </lineage>
</organism>
<accession>A0ABU5FBC8</accession>
<name>A0ABU5FBC8_9PSED</name>
<comment type="caution">
    <text evidence="1">The sequence shown here is derived from an EMBL/GenBank/DDBJ whole genome shotgun (WGS) entry which is preliminary data.</text>
</comment>
<reference evidence="1 2" key="1">
    <citation type="submission" date="2023-11" db="EMBL/GenBank/DDBJ databases">
        <title>Genome sequence of Pseudomonas salmasensis Strain SLU99.</title>
        <authorList>
            <person name="Ghadamgahi F."/>
            <person name="Kalyandurg P.B."/>
            <person name="Catara V."/>
            <person name="Vetukuri R."/>
            <person name="Ghosh S."/>
        </authorList>
    </citation>
    <scope>NUCLEOTIDE SEQUENCE [LARGE SCALE GENOMIC DNA]</scope>
    <source>
        <strain evidence="1 2">SLU99</strain>
    </source>
</reference>
<gene>
    <name evidence="1" type="ORF">SO486_05045</name>
</gene>
<sequence length="88" mass="9306">MQVNQPQGGIAEATTTPLAVGDTVSYVAMSGSGREYRISARTGVIEGIDGNVATLRTVNGRSVTQPLDKLTPDGQPNELTKMFMRGQP</sequence>